<comment type="similarity">
    <text evidence="1 4">Belongs to the short-chain dehydrogenases/reductases (SDR) family.</text>
</comment>
<dbReference type="InterPro" id="IPR036291">
    <property type="entry name" value="NAD(P)-bd_dom_sf"/>
</dbReference>
<dbReference type="PRINTS" id="PR00081">
    <property type="entry name" value="GDHRDH"/>
</dbReference>
<name>A0A9P4QJH1_9PEZI</name>
<dbReference type="PANTHER" id="PTHR24322">
    <property type="entry name" value="PKSB"/>
    <property type="match status" value="1"/>
</dbReference>
<reference evidence="6" key="1">
    <citation type="journal article" date="2020" name="Stud. Mycol.">
        <title>101 Dothideomycetes genomes: a test case for predicting lifestyles and emergence of pathogens.</title>
        <authorList>
            <person name="Haridas S."/>
            <person name="Albert R."/>
            <person name="Binder M."/>
            <person name="Bloem J."/>
            <person name="Labutti K."/>
            <person name="Salamov A."/>
            <person name="Andreopoulos B."/>
            <person name="Baker S."/>
            <person name="Barry K."/>
            <person name="Bills G."/>
            <person name="Bluhm B."/>
            <person name="Cannon C."/>
            <person name="Castanera R."/>
            <person name="Culley D."/>
            <person name="Daum C."/>
            <person name="Ezra D."/>
            <person name="Gonzalez J."/>
            <person name="Henrissat B."/>
            <person name="Kuo A."/>
            <person name="Liang C."/>
            <person name="Lipzen A."/>
            <person name="Lutzoni F."/>
            <person name="Magnuson J."/>
            <person name="Mondo S."/>
            <person name="Nolan M."/>
            <person name="Ohm R."/>
            <person name="Pangilinan J."/>
            <person name="Park H.-J."/>
            <person name="Ramirez L."/>
            <person name="Alfaro M."/>
            <person name="Sun H."/>
            <person name="Tritt A."/>
            <person name="Yoshinaga Y."/>
            <person name="Zwiers L.-H."/>
            <person name="Turgeon B."/>
            <person name="Goodwin S."/>
            <person name="Spatafora J."/>
            <person name="Crous P."/>
            <person name="Grigoriev I."/>
        </authorList>
    </citation>
    <scope>NUCLEOTIDE SEQUENCE</scope>
    <source>
        <strain evidence="6">CBS 116435</strain>
    </source>
</reference>
<accession>A0A9P4QJH1</accession>
<dbReference type="PRINTS" id="PR00080">
    <property type="entry name" value="SDRFAMILY"/>
</dbReference>
<dbReference type="PANTHER" id="PTHR24322:SF736">
    <property type="entry name" value="RETINOL DEHYDROGENASE 10"/>
    <property type="match status" value="1"/>
</dbReference>
<dbReference type="Gene3D" id="3.40.50.720">
    <property type="entry name" value="NAD(P)-binding Rossmann-like Domain"/>
    <property type="match status" value="1"/>
</dbReference>
<keyword evidence="5" id="KW-0472">Membrane</keyword>
<keyword evidence="2" id="KW-0521">NADP</keyword>
<evidence type="ECO:0000256" key="5">
    <source>
        <dbReference type="SAM" id="Phobius"/>
    </source>
</evidence>
<evidence type="ECO:0000313" key="6">
    <source>
        <dbReference type="EMBL" id="KAF2726026.1"/>
    </source>
</evidence>
<dbReference type="PROSITE" id="PS00061">
    <property type="entry name" value="ADH_SHORT"/>
    <property type="match status" value="1"/>
</dbReference>
<dbReference type="OrthoDB" id="5840532at2759"/>
<evidence type="ECO:0000256" key="3">
    <source>
        <dbReference type="ARBA" id="ARBA00023002"/>
    </source>
</evidence>
<keyword evidence="7" id="KW-1185">Reference proteome</keyword>
<organism evidence="6 7">
    <name type="scientific">Polychaeton citri CBS 116435</name>
    <dbReference type="NCBI Taxonomy" id="1314669"/>
    <lineage>
        <taxon>Eukaryota</taxon>
        <taxon>Fungi</taxon>
        <taxon>Dikarya</taxon>
        <taxon>Ascomycota</taxon>
        <taxon>Pezizomycotina</taxon>
        <taxon>Dothideomycetes</taxon>
        <taxon>Dothideomycetidae</taxon>
        <taxon>Capnodiales</taxon>
        <taxon>Capnodiaceae</taxon>
        <taxon>Polychaeton</taxon>
    </lineage>
</organism>
<dbReference type="GO" id="GO:0016616">
    <property type="term" value="F:oxidoreductase activity, acting on the CH-OH group of donors, NAD or NADP as acceptor"/>
    <property type="evidence" value="ECO:0007669"/>
    <property type="project" value="TreeGrafter"/>
</dbReference>
<sequence>MPAPIYSIDFLALALTRSVFNPFIAWMIPICLRAVATPYHAPVFIYSVTYAGFLTLLFMLSVVSHRIAYGRPRDVNWEGEVVVVTGGGSGLGRVLVEAFRMRGVSVAILDVSVDGDEHNGRGLEGELAENVKWYQCDVSDAAEVEKVKGEVERDFGKCSILINNAGIVNARPLLELSSQEVQRNFNVNLISHFNTLRAFLPGMLTRDGDNEEASTDINKENENEEDLSHPLESPSSGGTIVTIASVLGRFPAANLSDYCAAKAGLIAMHTAFRAELAAAKQTDVIKTILVTPGQLSTPLFAGVETPSPFFGPVVEPVDLMREIMRLLERGEGGEISLPLYARWIQWVNILPVSIERVVRWVSGADRAMAKGASARRTTSMRKGQKKEE</sequence>
<gene>
    <name evidence="6" type="ORF">K431DRAFT_342839</name>
</gene>
<dbReference type="InterPro" id="IPR002347">
    <property type="entry name" value="SDR_fam"/>
</dbReference>
<evidence type="ECO:0000256" key="4">
    <source>
        <dbReference type="RuleBase" id="RU000363"/>
    </source>
</evidence>
<dbReference type="InterPro" id="IPR020904">
    <property type="entry name" value="Sc_DH/Rdtase_CS"/>
</dbReference>
<evidence type="ECO:0000256" key="1">
    <source>
        <dbReference type="ARBA" id="ARBA00006484"/>
    </source>
</evidence>
<dbReference type="Pfam" id="PF00106">
    <property type="entry name" value="adh_short"/>
    <property type="match status" value="2"/>
</dbReference>
<evidence type="ECO:0000256" key="2">
    <source>
        <dbReference type="ARBA" id="ARBA00022857"/>
    </source>
</evidence>
<dbReference type="Proteomes" id="UP000799441">
    <property type="component" value="Unassembled WGS sequence"/>
</dbReference>
<keyword evidence="5" id="KW-0812">Transmembrane</keyword>
<dbReference type="EMBL" id="MU003766">
    <property type="protein sequence ID" value="KAF2726026.1"/>
    <property type="molecule type" value="Genomic_DNA"/>
</dbReference>
<feature type="transmembrane region" description="Helical" evidence="5">
    <location>
        <begin position="43"/>
        <end position="63"/>
    </location>
</feature>
<keyword evidence="3" id="KW-0560">Oxidoreductase</keyword>
<comment type="caution">
    <text evidence="6">The sequence shown here is derived from an EMBL/GenBank/DDBJ whole genome shotgun (WGS) entry which is preliminary data.</text>
</comment>
<dbReference type="SUPFAM" id="SSF51735">
    <property type="entry name" value="NAD(P)-binding Rossmann-fold domains"/>
    <property type="match status" value="1"/>
</dbReference>
<dbReference type="AlphaFoldDB" id="A0A9P4QJH1"/>
<evidence type="ECO:0000313" key="7">
    <source>
        <dbReference type="Proteomes" id="UP000799441"/>
    </source>
</evidence>
<keyword evidence="5" id="KW-1133">Transmembrane helix</keyword>
<proteinExistence type="inferred from homology"/>
<protein>
    <submittedName>
        <fullName evidence="6">NAD(P)-binding protein</fullName>
    </submittedName>
</protein>